<dbReference type="SUPFAM" id="SSF56112">
    <property type="entry name" value="Protein kinase-like (PK-like)"/>
    <property type="match status" value="1"/>
</dbReference>
<evidence type="ECO:0000256" key="9">
    <source>
        <dbReference type="ARBA" id="ARBA00022777"/>
    </source>
</evidence>
<keyword evidence="17" id="KW-1185">Reference proteome</keyword>
<comment type="pathway">
    <text evidence="2 15">Bacterial outer membrane biogenesis; LPS core biosynthesis.</text>
</comment>
<accession>A0ABY3T4H2</accession>
<reference evidence="16" key="1">
    <citation type="journal article" date="2022" name="Microorganisms">
        <title>Two New Species of Filamentous Sulfur Bacteria of the Genus Thiothrix, Thiothrix winogradskyi sp. nov. and 'Candidatus Thiothrix sulfatifontis' sp. nov.</title>
        <authorList>
            <person name="Ravin N.V."/>
            <person name="Rossetti S."/>
            <person name="Beletsky A.V."/>
            <person name="Kadnikov V.V."/>
            <person name="Rudenko T.S."/>
            <person name="Smolyakov D.D."/>
            <person name="Moskvitina M.I."/>
            <person name="Gureeva M.V."/>
            <person name="Mardanov A.V."/>
            <person name="Grabovich M.Y."/>
        </authorList>
    </citation>
    <scope>NUCLEOTIDE SEQUENCE</scope>
    <source>
        <strain evidence="16">CT3</strain>
    </source>
</reference>
<dbReference type="InterPro" id="IPR022826">
    <property type="entry name" value="KDO_kinase"/>
</dbReference>
<dbReference type="GO" id="GO:0016301">
    <property type="term" value="F:kinase activity"/>
    <property type="evidence" value="ECO:0007669"/>
    <property type="project" value="UniProtKB-KW"/>
</dbReference>
<dbReference type="Proteomes" id="UP001054801">
    <property type="component" value="Chromosome"/>
</dbReference>
<keyword evidence="10 15" id="KW-0067">ATP-binding</keyword>
<gene>
    <name evidence="15" type="primary">kdkA</name>
    <name evidence="16" type="ORF">L2Y54_10655</name>
</gene>
<evidence type="ECO:0000313" key="17">
    <source>
        <dbReference type="Proteomes" id="UP001054801"/>
    </source>
</evidence>
<evidence type="ECO:0000256" key="2">
    <source>
        <dbReference type="ARBA" id="ARBA00004713"/>
    </source>
</evidence>
<dbReference type="InterPro" id="IPR011009">
    <property type="entry name" value="Kinase-like_dom_sf"/>
</dbReference>
<dbReference type="NCBIfam" id="NF002475">
    <property type="entry name" value="PRK01723.1"/>
    <property type="match status" value="1"/>
</dbReference>
<dbReference type="EC" id="2.7.1.166" evidence="4 15"/>
<protein>
    <recommendedName>
        <fullName evidence="13 15">3-deoxy-D-manno-octulosonic acid kinase</fullName>
        <shortName evidence="15">Kdo kinase</shortName>
        <ecNumber evidence="4 15">2.7.1.166</ecNumber>
    </recommendedName>
</protein>
<evidence type="ECO:0000256" key="6">
    <source>
        <dbReference type="ARBA" id="ARBA00022519"/>
    </source>
</evidence>
<evidence type="ECO:0000256" key="11">
    <source>
        <dbReference type="ARBA" id="ARBA00022985"/>
    </source>
</evidence>
<evidence type="ECO:0000256" key="4">
    <source>
        <dbReference type="ARBA" id="ARBA00011988"/>
    </source>
</evidence>
<dbReference type="RefSeq" id="WP_236501873.1">
    <property type="nucleotide sequence ID" value="NZ_CP091244.1"/>
</dbReference>
<evidence type="ECO:0000256" key="3">
    <source>
        <dbReference type="ARBA" id="ARBA00010327"/>
    </source>
</evidence>
<proteinExistence type="inferred from homology"/>
<sequence length="240" mass="28051">MDIITIRNTTYLLNPNYAAHFQAEHFEPAWWQAQNAVVGQSHGRGITWFVQLGQQQGVLRHYYRGGWLGKLLHDRYWFTGWQRSRAADEFRLLQTMQAQGLPVPTPWAARIQRYGWFYRADLLLQRIPDAHDVVSLLRTRPLSRDEWHTLGQTLQHLHRANIDHADLNSHNLLLDKAGKAWVIDFDKGKQRPAGGAWQVANMQRLQRSFRKELHLNPTLHWQESDWQLLLEGYGSTCSKA</sequence>
<evidence type="ECO:0000313" key="16">
    <source>
        <dbReference type="EMBL" id="UJS26476.1"/>
    </source>
</evidence>
<dbReference type="Pfam" id="PF06293">
    <property type="entry name" value="Kdo"/>
    <property type="match status" value="1"/>
</dbReference>
<keyword evidence="5 15" id="KW-1003">Cell membrane</keyword>
<comment type="subcellular location">
    <subcellularLocation>
        <location evidence="1 15">Cell inner membrane</location>
        <topology evidence="1 15">Peripheral membrane protein</topology>
        <orientation evidence="1 15">Cytoplasmic side</orientation>
    </subcellularLocation>
</comment>
<keyword evidence="8 15" id="KW-0547">Nucleotide-binding</keyword>
<name>A0ABY3T4H2_9GAMM</name>
<keyword evidence="9 15" id="KW-0418">Kinase</keyword>
<feature type="active site" evidence="15">
    <location>
        <position position="166"/>
    </location>
</feature>
<evidence type="ECO:0000256" key="15">
    <source>
        <dbReference type="HAMAP-Rule" id="MF_00521"/>
    </source>
</evidence>
<evidence type="ECO:0000256" key="8">
    <source>
        <dbReference type="ARBA" id="ARBA00022741"/>
    </source>
</evidence>
<evidence type="ECO:0000256" key="13">
    <source>
        <dbReference type="ARBA" id="ARBA00029511"/>
    </source>
</evidence>
<comment type="similarity">
    <text evidence="3 15">Belongs to the protein kinase superfamily. KdkA/RfaP family.</text>
</comment>
<keyword evidence="11 15" id="KW-0448">Lipopolysaccharide biosynthesis</keyword>
<keyword evidence="12 15" id="KW-0472">Membrane</keyword>
<evidence type="ECO:0000256" key="14">
    <source>
        <dbReference type="ARBA" id="ARBA00034417"/>
    </source>
</evidence>
<dbReference type="Gene3D" id="1.10.510.10">
    <property type="entry name" value="Transferase(Phosphotransferase) domain 1"/>
    <property type="match status" value="1"/>
</dbReference>
<evidence type="ECO:0000256" key="10">
    <source>
        <dbReference type="ARBA" id="ARBA00022840"/>
    </source>
</evidence>
<keyword evidence="6 15" id="KW-0997">Cell inner membrane</keyword>
<keyword evidence="7 15" id="KW-0808">Transferase</keyword>
<evidence type="ECO:0000256" key="1">
    <source>
        <dbReference type="ARBA" id="ARBA00004515"/>
    </source>
</evidence>
<dbReference type="HAMAP" id="MF_00521">
    <property type="entry name" value="KDO_kinase"/>
    <property type="match status" value="1"/>
</dbReference>
<organism evidence="16 17">
    <name type="scientific">Thiothrix winogradskyi</name>
    <dbReference type="NCBI Taxonomy" id="96472"/>
    <lineage>
        <taxon>Bacteria</taxon>
        <taxon>Pseudomonadati</taxon>
        <taxon>Pseudomonadota</taxon>
        <taxon>Gammaproteobacteria</taxon>
        <taxon>Thiotrichales</taxon>
        <taxon>Thiotrichaceae</taxon>
        <taxon>Thiothrix</taxon>
    </lineage>
</organism>
<evidence type="ECO:0000256" key="5">
    <source>
        <dbReference type="ARBA" id="ARBA00022475"/>
    </source>
</evidence>
<evidence type="ECO:0000256" key="7">
    <source>
        <dbReference type="ARBA" id="ARBA00022679"/>
    </source>
</evidence>
<dbReference type="EMBL" id="CP091244">
    <property type="protein sequence ID" value="UJS26476.1"/>
    <property type="molecule type" value="Genomic_DNA"/>
</dbReference>
<comment type="catalytic activity">
    <reaction evidence="14 15">
        <text>an alpha-Kdo-(2-&gt;6)-lipid IVA + ATP = a 4-O-phospho-alpha-Kdo-(2-&gt;6)-lipid IVA + ADP + H(+)</text>
        <dbReference type="Rhea" id="RHEA:74271"/>
        <dbReference type="ChEBI" id="CHEBI:15378"/>
        <dbReference type="ChEBI" id="CHEBI:30616"/>
        <dbReference type="ChEBI" id="CHEBI:176428"/>
        <dbReference type="ChEBI" id="CHEBI:193140"/>
        <dbReference type="ChEBI" id="CHEBI:456216"/>
        <dbReference type="EC" id="2.7.1.166"/>
    </reaction>
</comment>
<evidence type="ECO:0000256" key="12">
    <source>
        <dbReference type="ARBA" id="ARBA00023136"/>
    </source>
</evidence>
<comment type="function">
    <text evidence="15">Catalyzes the ATP-dependent phosphorylation of the 3-deoxy-D-manno-octulosonic acid (Kdo) residue in Kdo-lipid IV(A) at the 4-OH position.</text>
</comment>